<dbReference type="Gene3D" id="3.40.50.300">
    <property type="entry name" value="P-loop containing nucleotide triphosphate hydrolases"/>
    <property type="match status" value="1"/>
</dbReference>
<organism evidence="5 6">
    <name type="scientific">Candidatus Sungiibacteriota bacterium</name>
    <dbReference type="NCBI Taxonomy" id="2750080"/>
    <lineage>
        <taxon>Bacteria</taxon>
        <taxon>Candidatus Sungiibacteriota</taxon>
    </lineage>
</organism>
<keyword evidence="2" id="KW-0547">Nucleotide-binding</keyword>
<dbReference type="Proteomes" id="UP000808388">
    <property type="component" value="Unassembled WGS sequence"/>
</dbReference>
<sequence>MDGKNASPFHALKDINLEIHFGEFFVLMGPSGSGKSTLLRIFAGIEPAYTGERVLGAGLSQKDISFVFQQFALLPWLTVGENIELGLLERETSEEKRRERVWQELKIFGLEKFANHHPHELSGGMKQRVGIARALATDPKIIFMDEPFSELDSFTGDALRQELLDVWAERKVTIVMVSHNIHESVEMADRIAVLTKPPARVERIIQNHLPRPRNMRSEEVFRLDDELYQLIKP</sequence>
<dbReference type="InterPro" id="IPR003439">
    <property type="entry name" value="ABC_transporter-like_ATP-bd"/>
</dbReference>
<feature type="domain" description="ABC transporter" evidence="4">
    <location>
        <begin position="1"/>
        <end position="221"/>
    </location>
</feature>
<name>A0A9D6LSZ0_9BACT</name>
<evidence type="ECO:0000313" key="6">
    <source>
        <dbReference type="Proteomes" id="UP000808388"/>
    </source>
</evidence>
<dbReference type="PANTHER" id="PTHR42788:SF13">
    <property type="entry name" value="ALIPHATIC SULFONATES IMPORT ATP-BINDING PROTEIN SSUB"/>
    <property type="match status" value="1"/>
</dbReference>
<dbReference type="SUPFAM" id="SSF52540">
    <property type="entry name" value="P-loop containing nucleoside triphosphate hydrolases"/>
    <property type="match status" value="1"/>
</dbReference>
<dbReference type="InterPro" id="IPR050166">
    <property type="entry name" value="ABC_transporter_ATP-bind"/>
</dbReference>
<dbReference type="GO" id="GO:0016887">
    <property type="term" value="F:ATP hydrolysis activity"/>
    <property type="evidence" value="ECO:0007669"/>
    <property type="project" value="InterPro"/>
</dbReference>
<accession>A0A9D6LSZ0</accession>
<dbReference type="PROSITE" id="PS50893">
    <property type="entry name" value="ABC_TRANSPORTER_2"/>
    <property type="match status" value="1"/>
</dbReference>
<dbReference type="PROSITE" id="PS00211">
    <property type="entry name" value="ABC_TRANSPORTER_1"/>
    <property type="match status" value="1"/>
</dbReference>
<keyword evidence="3 5" id="KW-0067">ATP-binding</keyword>
<keyword evidence="1" id="KW-0813">Transport</keyword>
<dbReference type="InterPro" id="IPR027417">
    <property type="entry name" value="P-loop_NTPase"/>
</dbReference>
<gene>
    <name evidence="5" type="ORF">HY220_02125</name>
</gene>
<dbReference type="InterPro" id="IPR003593">
    <property type="entry name" value="AAA+_ATPase"/>
</dbReference>
<dbReference type="Pfam" id="PF00005">
    <property type="entry name" value="ABC_tran"/>
    <property type="match status" value="1"/>
</dbReference>
<evidence type="ECO:0000256" key="2">
    <source>
        <dbReference type="ARBA" id="ARBA00022741"/>
    </source>
</evidence>
<evidence type="ECO:0000256" key="3">
    <source>
        <dbReference type="ARBA" id="ARBA00022840"/>
    </source>
</evidence>
<proteinExistence type="predicted"/>
<evidence type="ECO:0000256" key="1">
    <source>
        <dbReference type="ARBA" id="ARBA00022448"/>
    </source>
</evidence>
<dbReference type="SMART" id="SM00382">
    <property type="entry name" value="AAA"/>
    <property type="match status" value="1"/>
</dbReference>
<dbReference type="AlphaFoldDB" id="A0A9D6LSZ0"/>
<evidence type="ECO:0000259" key="4">
    <source>
        <dbReference type="PROSITE" id="PS50893"/>
    </source>
</evidence>
<dbReference type="PANTHER" id="PTHR42788">
    <property type="entry name" value="TAURINE IMPORT ATP-BINDING PROTEIN-RELATED"/>
    <property type="match status" value="1"/>
</dbReference>
<protein>
    <submittedName>
        <fullName evidence="5">ABC transporter ATP-binding protein</fullName>
    </submittedName>
</protein>
<reference evidence="5" key="1">
    <citation type="submission" date="2020-07" db="EMBL/GenBank/DDBJ databases">
        <title>Huge and variable diversity of episymbiotic CPR bacteria and DPANN archaea in groundwater ecosystems.</title>
        <authorList>
            <person name="He C.Y."/>
            <person name="Keren R."/>
            <person name="Whittaker M."/>
            <person name="Farag I.F."/>
            <person name="Doudna J."/>
            <person name="Cate J.H.D."/>
            <person name="Banfield J.F."/>
        </authorList>
    </citation>
    <scope>NUCLEOTIDE SEQUENCE</scope>
    <source>
        <strain evidence="5">NC_groundwater_972_Pr1_S-0.2um_49_27</strain>
    </source>
</reference>
<dbReference type="EMBL" id="JACQCQ010000009">
    <property type="protein sequence ID" value="MBI3627526.1"/>
    <property type="molecule type" value="Genomic_DNA"/>
</dbReference>
<dbReference type="GO" id="GO:0005524">
    <property type="term" value="F:ATP binding"/>
    <property type="evidence" value="ECO:0007669"/>
    <property type="project" value="UniProtKB-KW"/>
</dbReference>
<evidence type="ECO:0000313" key="5">
    <source>
        <dbReference type="EMBL" id="MBI3627526.1"/>
    </source>
</evidence>
<dbReference type="CDD" id="cd03293">
    <property type="entry name" value="ABC_NrtD_SsuB_transporters"/>
    <property type="match status" value="1"/>
</dbReference>
<comment type="caution">
    <text evidence="5">The sequence shown here is derived from an EMBL/GenBank/DDBJ whole genome shotgun (WGS) entry which is preliminary data.</text>
</comment>
<dbReference type="InterPro" id="IPR017871">
    <property type="entry name" value="ABC_transporter-like_CS"/>
</dbReference>